<keyword evidence="3" id="KW-1185">Reference proteome</keyword>
<feature type="region of interest" description="Disordered" evidence="1">
    <location>
        <begin position="1"/>
        <end position="86"/>
    </location>
</feature>
<feature type="compositionally biased region" description="Basic residues" evidence="1">
    <location>
        <begin position="63"/>
        <end position="77"/>
    </location>
</feature>
<dbReference type="Proteomes" id="UP001055093">
    <property type="component" value="Unassembled WGS sequence"/>
</dbReference>
<feature type="region of interest" description="Disordered" evidence="1">
    <location>
        <begin position="107"/>
        <end position="179"/>
    </location>
</feature>
<dbReference type="EMBL" id="BPRE01000028">
    <property type="protein sequence ID" value="GJE78592.1"/>
    <property type="molecule type" value="Genomic_DNA"/>
</dbReference>
<feature type="compositionally biased region" description="Low complexity" evidence="1">
    <location>
        <begin position="160"/>
        <end position="170"/>
    </location>
</feature>
<evidence type="ECO:0000313" key="2">
    <source>
        <dbReference type="EMBL" id="GJE78592.1"/>
    </source>
</evidence>
<feature type="compositionally biased region" description="Basic residues" evidence="1">
    <location>
        <begin position="438"/>
        <end position="454"/>
    </location>
</feature>
<organism evidence="2 3">
    <name type="scientific">Methylorubrum suomiense</name>
    <dbReference type="NCBI Taxonomy" id="144191"/>
    <lineage>
        <taxon>Bacteria</taxon>
        <taxon>Pseudomonadati</taxon>
        <taxon>Pseudomonadota</taxon>
        <taxon>Alphaproteobacteria</taxon>
        <taxon>Hyphomicrobiales</taxon>
        <taxon>Methylobacteriaceae</taxon>
        <taxon>Methylorubrum</taxon>
    </lineage>
</organism>
<feature type="compositionally biased region" description="Basic residues" evidence="1">
    <location>
        <begin position="491"/>
        <end position="504"/>
    </location>
</feature>
<feature type="region of interest" description="Disordered" evidence="1">
    <location>
        <begin position="381"/>
        <end position="409"/>
    </location>
</feature>
<reference evidence="2" key="2">
    <citation type="submission" date="2021-08" db="EMBL/GenBank/DDBJ databases">
        <authorList>
            <person name="Tani A."/>
            <person name="Ola A."/>
            <person name="Ogura Y."/>
            <person name="Katsura K."/>
            <person name="Hayashi T."/>
        </authorList>
    </citation>
    <scope>NUCLEOTIDE SEQUENCE</scope>
    <source>
        <strain evidence="2">DSM 14458</strain>
    </source>
</reference>
<evidence type="ECO:0000256" key="1">
    <source>
        <dbReference type="SAM" id="MobiDB-lite"/>
    </source>
</evidence>
<feature type="region of interest" description="Disordered" evidence="1">
    <location>
        <begin position="422"/>
        <end position="526"/>
    </location>
</feature>
<comment type="caution">
    <text evidence="2">The sequence shown here is derived from an EMBL/GenBank/DDBJ whole genome shotgun (WGS) entry which is preliminary data.</text>
</comment>
<proteinExistence type="predicted"/>
<feature type="compositionally biased region" description="Basic residues" evidence="1">
    <location>
        <begin position="133"/>
        <end position="143"/>
    </location>
</feature>
<reference evidence="2" key="1">
    <citation type="journal article" date="2021" name="Front. Microbiol.">
        <title>Comprehensive Comparative Genomics and Phenotyping of Methylobacterium Species.</title>
        <authorList>
            <person name="Alessa O."/>
            <person name="Ogura Y."/>
            <person name="Fujitani Y."/>
            <person name="Takami H."/>
            <person name="Hayashi T."/>
            <person name="Sahin N."/>
            <person name="Tani A."/>
        </authorList>
    </citation>
    <scope>NUCLEOTIDE SEQUENCE</scope>
    <source>
        <strain evidence="2">DSM 14458</strain>
    </source>
</reference>
<name>A0ABQ4V8F0_9HYPH</name>
<protein>
    <submittedName>
        <fullName evidence="2">Uncharacterized protein</fullName>
    </submittedName>
</protein>
<feature type="compositionally biased region" description="Basic residues" evidence="1">
    <location>
        <begin position="286"/>
        <end position="295"/>
    </location>
</feature>
<feature type="region of interest" description="Disordered" evidence="1">
    <location>
        <begin position="201"/>
        <end position="248"/>
    </location>
</feature>
<feature type="compositionally biased region" description="Basic residues" evidence="1">
    <location>
        <begin position="43"/>
        <end position="52"/>
    </location>
</feature>
<feature type="compositionally biased region" description="Basic and acidic residues" evidence="1">
    <location>
        <begin position="505"/>
        <end position="519"/>
    </location>
</feature>
<feature type="region of interest" description="Disordered" evidence="1">
    <location>
        <begin position="262"/>
        <end position="364"/>
    </location>
</feature>
<gene>
    <name evidence="2" type="ORF">BGCPKDLD_5209</name>
</gene>
<sequence>MFGAVRGGARGRRPRPGRGARRRPMDADPERSRRRGTLPGRGNPRRVPRRGTHGPIRVCGARCTRRRGGGRRGRHHPGWLPPIRVDPGHRTRVPRCQGVRLYPPCTGKRGGGVLDGGAPRRRPGLPHPPTQAARRRALGHPVHRAVCSQPRGRRPRRRLGGASARGGAPSDGDRHRNADRSYYAGAGDRIEGAWVPAVPAGAASRHTHGHVGCAPRRDSRMDLRASHHRRGPDRSRPRRGGTRRRHSGCRARCRLAVLRKPGRGRTAGRRPNVDPTPVGLRPDLGRRRRRAARLHRGAEPSLALNSGHRRSRRLATSGRAGLRAPARSTPRGACRRREGAAGGHRRERRRRHRRQVPRRRRHRLEPRCGALVRLLGRRGHRVQGGGFHRPRAPLGARAQRPAAHPPRRDGATVLNAQGAQGWHDLPSAGDRLADPHSGRLRRRHRRRYARHHRAGGSGGAHPLGQRLARTAGGGADHGAAGRVSLAAGHPCPRRLRGHRHRHAWDHHPVQPGRREDAGLRRRRAGG</sequence>
<feature type="compositionally biased region" description="Basic and acidic residues" evidence="1">
    <location>
        <begin position="215"/>
        <end position="225"/>
    </location>
</feature>
<feature type="compositionally biased region" description="Basic residues" evidence="1">
    <location>
        <begin position="226"/>
        <end position="248"/>
    </location>
</feature>
<accession>A0ABQ4V8F0</accession>
<feature type="compositionally biased region" description="Basic residues" evidence="1">
    <location>
        <begin position="343"/>
        <end position="364"/>
    </location>
</feature>
<evidence type="ECO:0000313" key="3">
    <source>
        <dbReference type="Proteomes" id="UP001055093"/>
    </source>
</evidence>
<feature type="compositionally biased region" description="Basic residues" evidence="1">
    <location>
        <begin position="9"/>
        <end position="22"/>
    </location>
</feature>